<proteinExistence type="predicted"/>
<evidence type="ECO:0000313" key="1">
    <source>
        <dbReference type="EMBL" id="GAU22545.1"/>
    </source>
</evidence>
<dbReference type="Gene3D" id="3.80.10.10">
    <property type="entry name" value="Ribonuclease Inhibitor"/>
    <property type="match status" value="1"/>
</dbReference>
<dbReference type="AlphaFoldDB" id="A0A2Z6MHF7"/>
<dbReference type="SUPFAM" id="SSF52058">
    <property type="entry name" value="L domain-like"/>
    <property type="match status" value="1"/>
</dbReference>
<evidence type="ECO:0000313" key="2">
    <source>
        <dbReference type="Proteomes" id="UP000242715"/>
    </source>
</evidence>
<gene>
    <name evidence="1" type="ORF">TSUD_296650</name>
</gene>
<dbReference type="OrthoDB" id="1434704at2759"/>
<protein>
    <submittedName>
        <fullName evidence="1">Uncharacterized protein</fullName>
    </submittedName>
</protein>
<sequence length="266" mass="31183">MSRMAEFSIEYRTNDSPMPSSRVEYICLENCNVSLDYLSDRLLLFANVKELHLTNIQFTVLPESIKECKFLWRLVLDNCKELREIQEIPPCLTMLSALNCKSLTSSSKSKLLNQKLHEAGNTWFLLPEAKIPEWFDHQGSIGFSISFRFRNKFPAIILCYVSPFTWKSRDTGPVPFRVIINGKTFFFTHGLNDIRRTDRRLYVDTHHLHLFHMEMENFKDNIDKALLENKWSHAEVHFGFSLMYSGIHVLKDKSSMEDFQFTNPDI</sequence>
<dbReference type="Proteomes" id="UP000242715">
    <property type="component" value="Unassembled WGS sequence"/>
</dbReference>
<dbReference type="InterPro" id="IPR032675">
    <property type="entry name" value="LRR_dom_sf"/>
</dbReference>
<organism evidence="1 2">
    <name type="scientific">Trifolium subterraneum</name>
    <name type="common">Subterranean clover</name>
    <dbReference type="NCBI Taxonomy" id="3900"/>
    <lineage>
        <taxon>Eukaryota</taxon>
        <taxon>Viridiplantae</taxon>
        <taxon>Streptophyta</taxon>
        <taxon>Embryophyta</taxon>
        <taxon>Tracheophyta</taxon>
        <taxon>Spermatophyta</taxon>
        <taxon>Magnoliopsida</taxon>
        <taxon>eudicotyledons</taxon>
        <taxon>Gunneridae</taxon>
        <taxon>Pentapetalae</taxon>
        <taxon>rosids</taxon>
        <taxon>fabids</taxon>
        <taxon>Fabales</taxon>
        <taxon>Fabaceae</taxon>
        <taxon>Papilionoideae</taxon>
        <taxon>50 kb inversion clade</taxon>
        <taxon>NPAAA clade</taxon>
        <taxon>Hologalegina</taxon>
        <taxon>IRL clade</taxon>
        <taxon>Trifolieae</taxon>
        <taxon>Trifolium</taxon>
    </lineage>
</organism>
<keyword evidence="2" id="KW-1185">Reference proteome</keyword>
<accession>A0A2Z6MHF7</accession>
<reference evidence="2" key="1">
    <citation type="journal article" date="2017" name="Front. Plant Sci.">
        <title>Climate Clever Clovers: New Paradigm to Reduce the Environmental Footprint of Ruminants by Breeding Low Methanogenic Forages Utilizing Haplotype Variation.</title>
        <authorList>
            <person name="Kaur P."/>
            <person name="Appels R."/>
            <person name="Bayer P.E."/>
            <person name="Keeble-Gagnere G."/>
            <person name="Wang J."/>
            <person name="Hirakawa H."/>
            <person name="Shirasawa K."/>
            <person name="Vercoe P."/>
            <person name="Stefanova K."/>
            <person name="Durmic Z."/>
            <person name="Nichols P."/>
            <person name="Revell C."/>
            <person name="Isobe S.N."/>
            <person name="Edwards D."/>
            <person name="Erskine W."/>
        </authorList>
    </citation>
    <scope>NUCLEOTIDE SEQUENCE [LARGE SCALE GENOMIC DNA]</scope>
    <source>
        <strain evidence="2">cv. Daliak</strain>
    </source>
</reference>
<name>A0A2Z6MHF7_TRISU</name>
<dbReference type="EMBL" id="DF973248">
    <property type="protein sequence ID" value="GAU22545.1"/>
    <property type="molecule type" value="Genomic_DNA"/>
</dbReference>